<evidence type="ECO:0000313" key="1">
    <source>
        <dbReference type="EMBL" id="KAK5902758.1"/>
    </source>
</evidence>
<name>A0AAN8CJW4_9TELE</name>
<keyword evidence="2" id="KW-1185">Reference proteome</keyword>
<gene>
    <name evidence="1" type="ORF">CesoFtcFv8_007986</name>
</gene>
<protein>
    <submittedName>
        <fullName evidence="1">Uncharacterized protein</fullName>
    </submittedName>
</protein>
<dbReference type="EMBL" id="JAULUE010002051">
    <property type="protein sequence ID" value="KAK5902758.1"/>
    <property type="molecule type" value="Genomic_DNA"/>
</dbReference>
<organism evidence="1 2">
    <name type="scientific">Champsocephalus esox</name>
    <name type="common">pike icefish</name>
    <dbReference type="NCBI Taxonomy" id="159716"/>
    <lineage>
        <taxon>Eukaryota</taxon>
        <taxon>Metazoa</taxon>
        <taxon>Chordata</taxon>
        <taxon>Craniata</taxon>
        <taxon>Vertebrata</taxon>
        <taxon>Euteleostomi</taxon>
        <taxon>Actinopterygii</taxon>
        <taxon>Neopterygii</taxon>
        <taxon>Teleostei</taxon>
        <taxon>Neoteleostei</taxon>
        <taxon>Acanthomorphata</taxon>
        <taxon>Eupercaria</taxon>
        <taxon>Perciformes</taxon>
        <taxon>Notothenioidei</taxon>
        <taxon>Channichthyidae</taxon>
        <taxon>Champsocephalus</taxon>
    </lineage>
</organism>
<accession>A0AAN8CJW4</accession>
<evidence type="ECO:0000313" key="2">
    <source>
        <dbReference type="Proteomes" id="UP001335648"/>
    </source>
</evidence>
<comment type="caution">
    <text evidence="1">The sequence shown here is derived from an EMBL/GenBank/DDBJ whole genome shotgun (WGS) entry which is preliminary data.</text>
</comment>
<dbReference type="Proteomes" id="UP001335648">
    <property type="component" value="Unassembled WGS sequence"/>
</dbReference>
<dbReference type="AlphaFoldDB" id="A0AAN8CJW4"/>
<proteinExistence type="predicted"/>
<sequence>MQVREEGSGPRAAIILSQQELTPSPLWLRVRPPRSAASYLMMPPPLLGVESRRLSGGSPSILQLSGKEANHVINGNAHT</sequence>
<reference evidence="1 2" key="1">
    <citation type="journal article" date="2023" name="Mol. Biol. Evol.">
        <title>Genomics of Secondarily Temperate Adaptation in the Only Non-Antarctic Icefish.</title>
        <authorList>
            <person name="Rivera-Colon A.G."/>
            <person name="Rayamajhi N."/>
            <person name="Minhas B.F."/>
            <person name="Madrigal G."/>
            <person name="Bilyk K.T."/>
            <person name="Yoon V."/>
            <person name="Hune M."/>
            <person name="Gregory S."/>
            <person name="Cheng C.H.C."/>
            <person name="Catchen J.M."/>
        </authorList>
    </citation>
    <scope>NUCLEOTIDE SEQUENCE [LARGE SCALE GENOMIC DNA]</scope>
    <source>
        <strain evidence="1">JC2023a</strain>
    </source>
</reference>